<protein>
    <submittedName>
        <fullName evidence="1">Uncharacterized protein</fullName>
    </submittedName>
</protein>
<dbReference type="AlphaFoldDB" id="A0AAF0ZKS2"/>
<name>A0AAF0ZKS2_9CHRO</name>
<evidence type="ECO:0000313" key="1">
    <source>
        <dbReference type="EMBL" id="WPF90497.1"/>
    </source>
</evidence>
<organism evidence="1">
    <name type="scientific">Cyanobacterium aponinum AL20115</name>
    <dbReference type="NCBI Taxonomy" id="3090662"/>
    <lineage>
        <taxon>Bacteria</taxon>
        <taxon>Bacillati</taxon>
        <taxon>Cyanobacteriota</taxon>
        <taxon>Cyanophyceae</taxon>
        <taxon>Oscillatoriophycideae</taxon>
        <taxon>Chroococcales</taxon>
        <taxon>Geminocystaceae</taxon>
        <taxon>Cyanobacterium</taxon>
    </lineage>
</organism>
<dbReference type="RefSeq" id="WP_320002365.1">
    <property type="nucleotide sequence ID" value="NZ_CP138349.1"/>
</dbReference>
<sequence>MLLEVTKTIIGLGLLSIIAMYAQFLSNTPEYQRLSVKSEEIWGNIRYSLGVQLRGIWAGIYEIEDKLRGEEIKAIRYF</sequence>
<gene>
    <name evidence="1" type="ORF">SAY89_18230</name>
</gene>
<proteinExistence type="predicted"/>
<geneLocation type="plasmid" evidence="1">
    <name>pAL20115a</name>
</geneLocation>
<accession>A0AAF0ZKS2</accession>
<reference evidence="1" key="1">
    <citation type="submission" date="2023-11" db="EMBL/GenBank/DDBJ databases">
        <title>Genome sequence of Cyanobacterium aponinum BCRC AL20115.</title>
        <authorList>
            <person name="Chang H.-Y."/>
            <person name="Lin K.-M."/>
            <person name="Hsueh H.-T."/>
            <person name="Chu H.-A."/>
            <person name="Kuo C.-H."/>
        </authorList>
    </citation>
    <scope>NUCLEOTIDE SEQUENCE</scope>
    <source>
        <strain evidence="1">AL20115</strain>
        <plasmid evidence="1">pAL20115a</plasmid>
    </source>
</reference>
<keyword evidence="1" id="KW-0614">Plasmid</keyword>
<dbReference type="EMBL" id="CP138349">
    <property type="protein sequence ID" value="WPF90497.1"/>
    <property type="molecule type" value="Genomic_DNA"/>
</dbReference>